<dbReference type="OrthoDB" id="901313at2"/>
<dbReference type="Gene3D" id="2.160.20.10">
    <property type="entry name" value="Single-stranded right-handed beta-helix, Pectin lyase-like"/>
    <property type="match status" value="1"/>
</dbReference>
<dbReference type="InterPro" id="IPR012334">
    <property type="entry name" value="Pectin_lyas_fold"/>
</dbReference>
<dbReference type="Pfam" id="PF13229">
    <property type="entry name" value="Beta_helix"/>
    <property type="match status" value="1"/>
</dbReference>
<feature type="domain" description="Right handed beta helix" evidence="1">
    <location>
        <begin position="46"/>
        <end position="154"/>
    </location>
</feature>
<keyword evidence="3" id="KW-1185">Reference proteome</keyword>
<dbReference type="InterPro" id="IPR039448">
    <property type="entry name" value="Beta_helix"/>
</dbReference>
<dbReference type="EMBL" id="MBTF01000037">
    <property type="protein sequence ID" value="OOQ57104.1"/>
    <property type="molecule type" value="Genomic_DNA"/>
</dbReference>
<evidence type="ECO:0000313" key="2">
    <source>
        <dbReference type="EMBL" id="OOQ57104.1"/>
    </source>
</evidence>
<dbReference type="AlphaFoldDB" id="A0A1S9P833"/>
<dbReference type="PROSITE" id="PS51257">
    <property type="entry name" value="PROKAR_LIPOPROTEIN"/>
    <property type="match status" value="1"/>
</dbReference>
<evidence type="ECO:0000259" key="1">
    <source>
        <dbReference type="Pfam" id="PF13229"/>
    </source>
</evidence>
<sequence>MQKAIMYLRPILFLSIIFCLSGGLAACRQGKTQTGYTPSKPLKLVGQHDKVISGLDIAGDTLDCIELNNCRNITVKNCRFRASKKNGVIILSSRNVKVVDCYFENLASGVYAVECKQVNVSHNRFKNIQGPFPRGQFVQFDEVTGAGNKINHNSGENLPGQSAPEDAINVFKSSGTAVSPIEVIGNRIRGGGPSTIGGGIMLGDNGGAYIIAKDNILVNPGQYGMAIAGGNHITIINNSIYGKQQPFTNVGLYIWNQSKLGCELNTISGNRVNFTKANGQPNHSWNNGNCGKVQGWETNQLNAKIDSTILPRDILSVK</sequence>
<evidence type="ECO:0000313" key="3">
    <source>
        <dbReference type="Proteomes" id="UP000189739"/>
    </source>
</evidence>
<organism evidence="2 3">
    <name type="scientific">Mucilaginibacter pedocola</name>
    <dbReference type="NCBI Taxonomy" id="1792845"/>
    <lineage>
        <taxon>Bacteria</taxon>
        <taxon>Pseudomonadati</taxon>
        <taxon>Bacteroidota</taxon>
        <taxon>Sphingobacteriia</taxon>
        <taxon>Sphingobacteriales</taxon>
        <taxon>Sphingobacteriaceae</taxon>
        <taxon>Mucilaginibacter</taxon>
    </lineage>
</organism>
<accession>A0A1S9P833</accession>
<protein>
    <recommendedName>
        <fullName evidence="1">Right handed beta helix domain-containing protein</fullName>
    </recommendedName>
</protein>
<dbReference type="SMART" id="SM00710">
    <property type="entry name" value="PbH1"/>
    <property type="match status" value="6"/>
</dbReference>
<dbReference type="STRING" id="1792845.BC343_16385"/>
<proteinExistence type="predicted"/>
<dbReference type="RefSeq" id="WP_078350975.1">
    <property type="nucleotide sequence ID" value="NZ_MBTF01000037.1"/>
</dbReference>
<dbReference type="Proteomes" id="UP000189739">
    <property type="component" value="Unassembled WGS sequence"/>
</dbReference>
<dbReference type="SUPFAM" id="SSF51126">
    <property type="entry name" value="Pectin lyase-like"/>
    <property type="match status" value="1"/>
</dbReference>
<gene>
    <name evidence="2" type="ORF">BC343_16385</name>
</gene>
<dbReference type="InterPro" id="IPR006626">
    <property type="entry name" value="PbH1"/>
</dbReference>
<comment type="caution">
    <text evidence="2">The sequence shown here is derived from an EMBL/GenBank/DDBJ whole genome shotgun (WGS) entry which is preliminary data.</text>
</comment>
<name>A0A1S9P833_9SPHI</name>
<reference evidence="2" key="1">
    <citation type="submission" date="2016-07" db="EMBL/GenBank/DDBJ databases">
        <title>Genomic analysis of zinc-resistant bacterium Mucilaginibacter pedocola TBZ30.</title>
        <authorList>
            <person name="Huang J."/>
            <person name="Tang J."/>
        </authorList>
    </citation>
    <scope>NUCLEOTIDE SEQUENCE [LARGE SCALE GENOMIC DNA]</scope>
    <source>
        <strain evidence="2">TBZ30</strain>
    </source>
</reference>
<dbReference type="InterPro" id="IPR011050">
    <property type="entry name" value="Pectin_lyase_fold/virulence"/>
</dbReference>